<name>A0A2G1VRJ0_9FLAO</name>
<accession>A0A2G1VRJ0</accession>
<comment type="caution">
    <text evidence="1">The sequence shown here is derived from an EMBL/GenBank/DDBJ whole genome shotgun (WGS) entry which is preliminary data.</text>
</comment>
<dbReference type="RefSeq" id="WP_099646237.1">
    <property type="nucleotide sequence ID" value="NZ_KZ319290.1"/>
</dbReference>
<gene>
    <name evidence="1" type="ORF">CJ305_10625</name>
</gene>
<organism evidence="1 2">
    <name type="scientific">Leeuwenhoekiella nanhaiensis</name>
    <dbReference type="NCBI Taxonomy" id="1655491"/>
    <lineage>
        <taxon>Bacteria</taxon>
        <taxon>Pseudomonadati</taxon>
        <taxon>Bacteroidota</taxon>
        <taxon>Flavobacteriia</taxon>
        <taxon>Flavobacteriales</taxon>
        <taxon>Flavobacteriaceae</taxon>
        <taxon>Leeuwenhoekiella</taxon>
    </lineage>
</organism>
<dbReference type="EMBL" id="NQXA01000007">
    <property type="protein sequence ID" value="PHQ29386.1"/>
    <property type="molecule type" value="Genomic_DNA"/>
</dbReference>
<dbReference type="Proteomes" id="UP000229433">
    <property type="component" value="Unassembled WGS sequence"/>
</dbReference>
<dbReference type="AlphaFoldDB" id="A0A2G1VRJ0"/>
<protein>
    <submittedName>
        <fullName evidence="1">Uncharacterized protein</fullName>
    </submittedName>
</protein>
<reference evidence="1 2" key="1">
    <citation type="submission" date="2017-08" db="EMBL/GenBank/DDBJ databases">
        <title>The whole genome shortgun sequences of strain Leeuwenhoekiella nanhaiensis G18 from the South China Sea.</title>
        <authorList>
            <person name="Liu Q."/>
        </authorList>
    </citation>
    <scope>NUCLEOTIDE SEQUENCE [LARGE SCALE GENOMIC DNA]</scope>
    <source>
        <strain evidence="1 2">G18</strain>
    </source>
</reference>
<dbReference type="OrthoDB" id="1453558at2"/>
<proteinExistence type="predicted"/>
<evidence type="ECO:0000313" key="1">
    <source>
        <dbReference type="EMBL" id="PHQ29386.1"/>
    </source>
</evidence>
<keyword evidence="2" id="KW-1185">Reference proteome</keyword>
<sequence length="113" mass="12573">MKLLIGIISIITLTFSPLESETEVLKPAESIDINAEILINQELTFDGYEGEYYFFTDTDFQAVVLKCEKELPVDLINGNFEGKKFRVSYKAAQRTADSSSEGTIEAVAPADKK</sequence>
<evidence type="ECO:0000313" key="2">
    <source>
        <dbReference type="Proteomes" id="UP000229433"/>
    </source>
</evidence>